<dbReference type="InterPro" id="IPR018989">
    <property type="entry name" value="DUF2001"/>
</dbReference>
<proteinExistence type="predicted"/>
<sequence>MLWKIWIWRFICKKGDSMDGFVSDQVINGTWGELWVDDTYMAEVISFKLEINAKYTNVPRTRKLLDGQKLTGVETKGEVKLHKISSFLAKKVSDGLKSGKVPNFKIISKLSDPAGLGTERVVAYGCKFDKAILADWEHGKNAEESYSFTCEDWDFIDTI</sequence>
<accession>A0A8S5RW85</accession>
<dbReference type="Gene3D" id="2.30.110.40">
    <property type="entry name" value="Phage tail tube protein"/>
    <property type="match status" value="1"/>
</dbReference>
<dbReference type="Pfam" id="PF09393">
    <property type="entry name" value="DUF2001"/>
    <property type="match status" value="1"/>
</dbReference>
<evidence type="ECO:0000313" key="1">
    <source>
        <dbReference type="EMBL" id="DAF43021.1"/>
    </source>
</evidence>
<name>A0A8S5RW85_9CAUD</name>
<reference evidence="1" key="1">
    <citation type="journal article" date="2021" name="Proc. Natl. Acad. Sci. U.S.A.">
        <title>A Catalog of Tens of Thousands of Viruses from Human Metagenomes Reveals Hidden Associations with Chronic Diseases.</title>
        <authorList>
            <person name="Tisza M.J."/>
            <person name="Buck C.B."/>
        </authorList>
    </citation>
    <scope>NUCLEOTIDE SEQUENCE</scope>
    <source>
        <strain evidence="1">Ct0Go27</strain>
    </source>
</reference>
<dbReference type="InterPro" id="IPR038628">
    <property type="entry name" value="XkdM-like_sf"/>
</dbReference>
<dbReference type="EMBL" id="BK032498">
    <property type="protein sequence ID" value="DAF43021.1"/>
    <property type="molecule type" value="Genomic_DNA"/>
</dbReference>
<protein>
    <submittedName>
        <fullName evidence="1">Tail tube protein</fullName>
    </submittedName>
</protein>
<dbReference type="SUPFAM" id="SSF69279">
    <property type="entry name" value="Phage tail proteins"/>
    <property type="match status" value="1"/>
</dbReference>
<organism evidence="1">
    <name type="scientific">Siphoviridae sp. ct0Go27</name>
    <dbReference type="NCBI Taxonomy" id="2827761"/>
    <lineage>
        <taxon>Viruses</taxon>
        <taxon>Duplodnaviria</taxon>
        <taxon>Heunggongvirae</taxon>
        <taxon>Uroviricota</taxon>
        <taxon>Caudoviricetes</taxon>
    </lineage>
</organism>